<feature type="domain" description="HTH tetR-type" evidence="4">
    <location>
        <begin position="28"/>
        <end position="88"/>
    </location>
</feature>
<feature type="compositionally biased region" description="Basic and acidic residues" evidence="3">
    <location>
        <begin position="1"/>
        <end position="16"/>
    </location>
</feature>
<dbReference type="InterPro" id="IPR023772">
    <property type="entry name" value="DNA-bd_HTH_TetR-type_CS"/>
</dbReference>
<dbReference type="PROSITE" id="PS01081">
    <property type="entry name" value="HTH_TETR_1"/>
    <property type="match status" value="1"/>
</dbReference>
<gene>
    <name evidence="5" type="ORF">ACFFLM_05300</name>
</gene>
<dbReference type="InterPro" id="IPR009057">
    <property type="entry name" value="Homeodomain-like_sf"/>
</dbReference>
<feature type="DNA-binding region" description="H-T-H motif" evidence="2">
    <location>
        <begin position="51"/>
        <end position="70"/>
    </location>
</feature>
<dbReference type="EMBL" id="JBHLYR010000014">
    <property type="protein sequence ID" value="MFB9991392.1"/>
    <property type="molecule type" value="Genomic_DNA"/>
</dbReference>
<evidence type="ECO:0000256" key="2">
    <source>
        <dbReference type="PROSITE-ProRule" id="PRU00335"/>
    </source>
</evidence>
<keyword evidence="6" id="KW-1185">Reference proteome</keyword>
<dbReference type="Gene3D" id="1.10.10.60">
    <property type="entry name" value="Homeodomain-like"/>
    <property type="match status" value="1"/>
</dbReference>
<dbReference type="PROSITE" id="PS50977">
    <property type="entry name" value="HTH_TETR_2"/>
    <property type="match status" value="1"/>
</dbReference>
<dbReference type="RefSeq" id="WP_380006303.1">
    <property type="nucleotide sequence ID" value="NZ_JBHLYR010000014.1"/>
</dbReference>
<dbReference type="InterPro" id="IPR001647">
    <property type="entry name" value="HTH_TetR"/>
</dbReference>
<feature type="region of interest" description="Disordered" evidence="3">
    <location>
        <begin position="1"/>
        <end position="29"/>
    </location>
</feature>
<evidence type="ECO:0000313" key="6">
    <source>
        <dbReference type="Proteomes" id="UP001589733"/>
    </source>
</evidence>
<dbReference type="SUPFAM" id="SSF46689">
    <property type="entry name" value="Homeodomain-like"/>
    <property type="match status" value="1"/>
</dbReference>
<reference evidence="5 6" key="1">
    <citation type="submission" date="2024-09" db="EMBL/GenBank/DDBJ databases">
        <authorList>
            <person name="Sun Q."/>
            <person name="Mori K."/>
        </authorList>
    </citation>
    <scope>NUCLEOTIDE SEQUENCE [LARGE SCALE GENOMIC DNA]</scope>
    <source>
        <strain evidence="5 6">JCM 13503</strain>
    </source>
</reference>
<dbReference type="InterPro" id="IPR036271">
    <property type="entry name" value="Tet_transcr_reg_TetR-rel_C_sf"/>
</dbReference>
<dbReference type="PANTHER" id="PTHR30055:SF226">
    <property type="entry name" value="HTH-TYPE TRANSCRIPTIONAL REGULATOR PKSA"/>
    <property type="match status" value="1"/>
</dbReference>
<evidence type="ECO:0000313" key="5">
    <source>
        <dbReference type="EMBL" id="MFB9991392.1"/>
    </source>
</evidence>
<dbReference type="Gene3D" id="1.10.357.10">
    <property type="entry name" value="Tetracycline Repressor, domain 2"/>
    <property type="match status" value="1"/>
</dbReference>
<keyword evidence="1 2" id="KW-0238">DNA-binding</keyword>
<evidence type="ECO:0000256" key="3">
    <source>
        <dbReference type="SAM" id="MobiDB-lite"/>
    </source>
</evidence>
<dbReference type="PRINTS" id="PR00455">
    <property type="entry name" value="HTHTETR"/>
</dbReference>
<evidence type="ECO:0000259" key="4">
    <source>
        <dbReference type="PROSITE" id="PS50977"/>
    </source>
</evidence>
<comment type="caution">
    <text evidence="5">The sequence shown here is derived from an EMBL/GenBank/DDBJ whole genome shotgun (WGS) entry which is preliminary data.</text>
</comment>
<dbReference type="InterPro" id="IPR050109">
    <property type="entry name" value="HTH-type_TetR-like_transc_reg"/>
</dbReference>
<sequence>MSTHSECGKEGEEKTIRQRATPRQPFDPGRRTTILQAAVRVFARKGFHRTTTKDIAREAGLAEGTLYNHFQNKDALLLALLDGLNETGRREADFAAADQEELETFLPRYFQQRLDALEQGAGDALSVILAELLTNAELRDTYAHSLVAPTLEIAERAFSRWAGQGRLRPEQLELTVRAVAALFLGMVVMRLLGDETLRQRWHELPDALTQLVLHGIGKDAV</sequence>
<protein>
    <submittedName>
        <fullName evidence="5">TetR/AcrR family transcriptional regulator</fullName>
    </submittedName>
</protein>
<name>A0ABV6AV67_9DEIO</name>
<dbReference type="SUPFAM" id="SSF48498">
    <property type="entry name" value="Tetracyclin repressor-like, C-terminal domain"/>
    <property type="match status" value="1"/>
</dbReference>
<proteinExistence type="predicted"/>
<accession>A0ABV6AV67</accession>
<dbReference type="Proteomes" id="UP001589733">
    <property type="component" value="Unassembled WGS sequence"/>
</dbReference>
<evidence type="ECO:0000256" key="1">
    <source>
        <dbReference type="ARBA" id="ARBA00023125"/>
    </source>
</evidence>
<organism evidence="5 6">
    <name type="scientific">Deinococcus oregonensis</name>
    <dbReference type="NCBI Taxonomy" id="1805970"/>
    <lineage>
        <taxon>Bacteria</taxon>
        <taxon>Thermotogati</taxon>
        <taxon>Deinococcota</taxon>
        <taxon>Deinococci</taxon>
        <taxon>Deinococcales</taxon>
        <taxon>Deinococcaceae</taxon>
        <taxon>Deinococcus</taxon>
    </lineage>
</organism>
<dbReference type="PANTHER" id="PTHR30055">
    <property type="entry name" value="HTH-TYPE TRANSCRIPTIONAL REGULATOR RUTR"/>
    <property type="match status" value="1"/>
</dbReference>
<dbReference type="Pfam" id="PF00440">
    <property type="entry name" value="TetR_N"/>
    <property type="match status" value="1"/>
</dbReference>